<dbReference type="Pfam" id="PF05380">
    <property type="entry name" value="Peptidase_A17"/>
    <property type="match status" value="1"/>
</dbReference>
<evidence type="ECO:0000313" key="4">
    <source>
        <dbReference type="Proteomes" id="UP001328107"/>
    </source>
</evidence>
<feature type="compositionally biased region" description="Polar residues" evidence="1">
    <location>
        <begin position="71"/>
        <end position="87"/>
    </location>
</feature>
<dbReference type="PANTHER" id="PTHR47331:SF5">
    <property type="entry name" value="RIBONUCLEASE H"/>
    <property type="match status" value="1"/>
</dbReference>
<dbReference type="GO" id="GO:0004190">
    <property type="term" value="F:aspartic-type endopeptidase activity"/>
    <property type="evidence" value="ECO:0007669"/>
    <property type="project" value="InterPro"/>
</dbReference>
<feature type="region of interest" description="Disordered" evidence="1">
    <location>
        <begin position="1"/>
        <end position="23"/>
    </location>
</feature>
<feature type="domain" description="Peptidase A2" evidence="2">
    <location>
        <begin position="428"/>
        <end position="466"/>
    </location>
</feature>
<evidence type="ECO:0000259" key="2">
    <source>
        <dbReference type="PROSITE" id="PS50175"/>
    </source>
</evidence>
<feature type="region of interest" description="Disordered" evidence="1">
    <location>
        <begin position="71"/>
        <end position="100"/>
    </location>
</feature>
<accession>A0AAN5DFQ9</accession>
<proteinExistence type="predicted"/>
<sequence>TERAETKQKEETLFSQMRDEDDEGLDYDEVSLKDSFLPLIESLVDKTLSKSLAHIHDMTELNAKKETIQQSLTQPTGNSQSSNASDHSINHNHDQHTQSTRFETNLAPLPTISLIPFNGESTDWESFYSQYTSIIDSRTHLSKVEKLVYLRNALRGPALKTVEGIPIGGEYLDDTITRLKENYGRSKRSNTTLINQLHSIKPKSHSLEDQLECTQQFINKVIQISDKSVVDNFIAIHQIAGTIHSTHIKRMYTLEPSTMMEALKSIESDIREQIEIRNLESTFRSINHNENHSHQRQKEKFTDSTFTKPSFTNPPKSSNGISCVYCGKHKYSYCPTITSISDRKSILREKKLCFKCLSPHHTFTQCDRKCKQCTKPHHNTLCDSPSTRPTQSGVNAAVTSDQPANGVARLYTASVSLQNPMTNRTATRHVFLDTGGMVSVISRSLVEELSLKPHGTQSMTISGIGGEFTGGNVHDVVTVNVVTTKGLHSIQALVMDSVITRSMHLQPLSAEDYTVVKAHCGDVPHFTQSSIVTPDLLISITDTQDLLVDSKITNLPSGYRLTQSILGPMITGKSKLMVHSTPVESILTSLITDAPFEKRVEQFFSLDETAREYGTTETEARLEINHKVDQHFHETVQVIDNQYQEQYYLKPQVTDLPTNFELAYSRLKSNVQSLSKNIDHIEFYNSIINDQLTSGMIEEVESSIPIDHQSHYLAHQSVLRPDKPTTPLRIVYDASAKMKGKPCLNDVIAQENSHLITQLINNVYVDNVIINTDNPSHEMYSVSKSLFQQMHMNLRDYASNNKTFIQSIDESERAPLGDQKLLGIVWNPDSDDLSIRIPSLTRHTSETKRTMLSTTASIYDPMGLLQPLTLPAKSL</sequence>
<dbReference type="InterPro" id="IPR005312">
    <property type="entry name" value="DUF1759"/>
</dbReference>
<feature type="region of interest" description="Disordered" evidence="1">
    <location>
        <begin position="290"/>
        <end position="313"/>
    </location>
</feature>
<comment type="caution">
    <text evidence="3">The sequence shown here is derived from an EMBL/GenBank/DDBJ whole genome shotgun (WGS) entry which is preliminary data.</text>
</comment>
<dbReference type="Proteomes" id="UP001328107">
    <property type="component" value="Unassembled WGS sequence"/>
</dbReference>
<dbReference type="EMBL" id="BTRK01000006">
    <property type="protein sequence ID" value="GMR61910.1"/>
    <property type="molecule type" value="Genomic_DNA"/>
</dbReference>
<name>A0AAN5DFQ9_9BILA</name>
<dbReference type="Pfam" id="PF03564">
    <property type="entry name" value="DUF1759"/>
    <property type="match status" value="1"/>
</dbReference>
<protein>
    <recommendedName>
        <fullName evidence="2">Peptidase A2 domain-containing protein</fullName>
    </recommendedName>
</protein>
<keyword evidence="4" id="KW-1185">Reference proteome</keyword>
<evidence type="ECO:0000256" key="1">
    <source>
        <dbReference type="SAM" id="MobiDB-lite"/>
    </source>
</evidence>
<feature type="compositionally biased region" description="Basic and acidic residues" evidence="1">
    <location>
        <begin position="290"/>
        <end position="302"/>
    </location>
</feature>
<feature type="compositionally biased region" description="Polar residues" evidence="1">
    <location>
        <begin position="303"/>
        <end position="313"/>
    </location>
</feature>
<evidence type="ECO:0000313" key="3">
    <source>
        <dbReference type="EMBL" id="GMR61910.1"/>
    </source>
</evidence>
<reference evidence="4" key="1">
    <citation type="submission" date="2022-10" db="EMBL/GenBank/DDBJ databases">
        <title>Genome assembly of Pristionchus species.</title>
        <authorList>
            <person name="Yoshida K."/>
            <person name="Sommer R.J."/>
        </authorList>
    </citation>
    <scope>NUCLEOTIDE SEQUENCE [LARGE SCALE GENOMIC DNA]</scope>
    <source>
        <strain evidence="4">RS5460</strain>
    </source>
</reference>
<dbReference type="InterPro" id="IPR008042">
    <property type="entry name" value="Retrotrans_Pao"/>
</dbReference>
<dbReference type="AlphaFoldDB" id="A0AAN5DFQ9"/>
<dbReference type="PANTHER" id="PTHR47331">
    <property type="entry name" value="PHD-TYPE DOMAIN-CONTAINING PROTEIN"/>
    <property type="match status" value="1"/>
</dbReference>
<dbReference type="PROSITE" id="PS50175">
    <property type="entry name" value="ASP_PROT_RETROV"/>
    <property type="match status" value="1"/>
</dbReference>
<dbReference type="InterPro" id="IPR001995">
    <property type="entry name" value="Peptidase_A2_cat"/>
</dbReference>
<feature type="non-terminal residue" evidence="3">
    <location>
        <position position="1"/>
    </location>
</feature>
<dbReference type="GO" id="GO:0006508">
    <property type="term" value="P:proteolysis"/>
    <property type="evidence" value="ECO:0007669"/>
    <property type="project" value="InterPro"/>
</dbReference>
<organism evidence="3 4">
    <name type="scientific">Pristionchus mayeri</name>
    <dbReference type="NCBI Taxonomy" id="1317129"/>
    <lineage>
        <taxon>Eukaryota</taxon>
        <taxon>Metazoa</taxon>
        <taxon>Ecdysozoa</taxon>
        <taxon>Nematoda</taxon>
        <taxon>Chromadorea</taxon>
        <taxon>Rhabditida</taxon>
        <taxon>Rhabditina</taxon>
        <taxon>Diplogasteromorpha</taxon>
        <taxon>Diplogasteroidea</taxon>
        <taxon>Neodiplogasteridae</taxon>
        <taxon>Pristionchus</taxon>
    </lineage>
</organism>
<gene>
    <name evidence="3" type="ORF">PMAYCL1PPCAC_32105</name>
</gene>
<feature type="compositionally biased region" description="Basic and acidic residues" evidence="1">
    <location>
        <begin position="1"/>
        <end position="12"/>
    </location>
</feature>